<evidence type="ECO:0008006" key="7">
    <source>
        <dbReference type="Google" id="ProtNLM"/>
    </source>
</evidence>
<dbReference type="AlphaFoldDB" id="A0A255D9Z4"/>
<feature type="domain" description="AMP-dependent synthetase/ligase" evidence="3">
    <location>
        <begin position="17"/>
        <end position="362"/>
    </location>
</feature>
<sequence length="527" mass="57578">MSLRLPTIDQIGIRALLERNASECPDREFVTFEDGTSWTFSEALNQAFSAANVLRGMGVQQGQVVAILLGNGADFLRAWWGAAALGATTAMFNPTYQGEFLGNLVRKAEPVLVISESDAHVPVAAAIDVPSMHPFALRSGSAEPPKLERPIEVWDVHGILCTSGTTGGSKAVLQSYHHLHTTGSWATIDAGLSPDDTLLVDLPLFHAALNTFVVGCLATRSRLAVRTRPQLSRYWAVARETGATIAVGVSAMAVYLQGQPTVPEERDHRMRYWIGVPLPSDPTAFAQRFGISGGVLGAYGCTEIGVAVIARPGVAHPPGSCGRARPGFELRIVDENDVEVPAGQPGELVVRTELPWAISHGYLNDGEATAASWRNGWFHTGDALSVDEDGNYYFRDRIKDVIRRRGENISSFEIERIIAGHPAIEEAACIAVSSDLGIEDEIKVLIVRRDGADLDYLQLVEWLAAHVPYFMVPRFFEEVDSFPKTATGRIQKFLLRGEHTDRCWDREPYIAVTRDGVKRRTAVPSGR</sequence>
<dbReference type="RefSeq" id="WP_094483443.1">
    <property type="nucleotide sequence ID" value="NZ_NOZR01000023.1"/>
</dbReference>
<evidence type="ECO:0000313" key="6">
    <source>
        <dbReference type="Proteomes" id="UP000216063"/>
    </source>
</evidence>
<dbReference type="Gene3D" id="3.40.50.12780">
    <property type="entry name" value="N-terminal domain of ligase-like"/>
    <property type="match status" value="1"/>
</dbReference>
<evidence type="ECO:0000256" key="1">
    <source>
        <dbReference type="ARBA" id="ARBA00006432"/>
    </source>
</evidence>
<accession>A0A255D9Z4</accession>
<reference evidence="5 6" key="1">
    <citation type="submission" date="2017-07" db="EMBL/GenBank/DDBJ databases">
        <title>The new phylogeny of genus Mycobacterium.</title>
        <authorList>
            <person name="Tortoli E."/>
            <person name="Trovato A."/>
            <person name="Cirillo D.M."/>
        </authorList>
    </citation>
    <scope>NUCLEOTIDE SEQUENCE [LARGE SCALE GENOMIC DNA]</scope>
    <source>
        <strain evidence="5 6">ATCC 33027</strain>
    </source>
</reference>
<dbReference type="PANTHER" id="PTHR43201">
    <property type="entry name" value="ACYL-COA SYNTHETASE"/>
    <property type="match status" value="1"/>
</dbReference>
<dbReference type="InterPro" id="IPR025110">
    <property type="entry name" value="AMP-bd_C"/>
</dbReference>
<dbReference type="OrthoDB" id="2579187at2"/>
<dbReference type="Pfam" id="PF00501">
    <property type="entry name" value="AMP-binding"/>
    <property type="match status" value="1"/>
</dbReference>
<dbReference type="Proteomes" id="UP000216063">
    <property type="component" value="Unassembled WGS sequence"/>
</dbReference>
<evidence type="ECO:0000313" key="5">
    <source>
        <dbReference type="EMBL" id="OYN76228.1"/>
    </source>
</evidence>
<name>A0A255D9Z4_9MYCO</name>
<proteinExistence type="inferred from homology"/>
<organism evidence="5 6">
    <name type="scientific">Mycolicibacterium sphagni</name>
    <dbReference type="NCBI Taxonomy" id="1786"/>
    <lineage>
        <taxon>Bacteria</taxon>
        <taxon>Bacillati</taxon>
        <taxon>Actinomycetota</taxon>
        <taxon>Actinomycetes</taxon>
        <taxon>Mycobacteriales</taxon>
        <taxon>Mycobacteriaceae</taxon>
        <taxon>Mycolicibacterium</taxon>
    </lineage>
</organism>
<dbReference type="InterPro" id="IPR020845">
    <property type="entry name" value="AMP-binding_CS"/>
</dbReference>
<dbReference type="InterPro" id="IPR000873">
    <property type="entry name" value="AMP-dep_synth/lig_dom"/>
</dbReference>
<feature type="domain" description="AMP-binding enzyme C-terminal" evidence="4">
    <location>
        <begin position="413"/>
        <end position="488"/>
    </location>
</feature>
<evidence type="ECO:0000256" key="2">
    <source>
        <dbReference type="ARBA" id="ARBA00022598"/>
    </source>
</evidence>
<comment type="similarity">
    <text evidence="1">Belongs to the ATP-dependent AMP-binding enzyme family.</text>
</comment>
<evidence type="ECO:0000259" key="4">
    <source>
        <dbReference type="Pfam" id="PF13193"/>
    </source>
</evidence>
<evidence type="ECO:0000259" key="3">
    <source>
        <dbReference type="Pfam" id="PF00501"/>
    </source>
</evidence>
<protein>
    <recommendedName>
        <fullName evidence="7">ATP-dependent acyl-CoA ligase</fullName>
    </recommendedName>
</protein>
<dbReference type="Gene3D" id="3.30.300.30">
    <property type="match status" value="1"/>
</dbReference>
<gene>
    <name evidence="5" type="ORF">CG716_23075</name>
</gene>
<dbReference type="GO" id="GO:0031956">
    <property type="term" value="F:medium-chain fatty acid-CoA ligase activity"/>
    <property type="evidence" value="ECO:0007669"/>
    <property type="project" value="TreeGrafter"/>
</dbReference>
<dbReference type="SUPFAM" id="SSF56801">
    <property type="entry name" value="Acetyl-CoA synthetase-like"/>
    <property type="match status" value="1"/>
</dbReference>
<dbReference type="PROSITE" id="PS00455">
    <property type="entry name" value="AMP_BINDING"/>
    <property type="match status" value="1"/>
</dbReference>
<dbReference type="EMBL" id="NOZR01000023">
    <property type="protein sequence ID" value="OYN76228.1"/>
    <property type="molecule type" value="Genomic_DNA"/>
</dbReference>
<dbReference type="InterPro" id="IPR042099">
    <property type="entry name" value="ANL_N_sf"/>
</dbReference>
<dbReference type="InterPro" id="IPR045851">
    <property type="entry name" value="AMP-bd_C_sf"/>
</dbReference>
<comment type="caution">
    <text evidence="5">The sequence shown here is derived from an EMBL/GenBank/DDBJ whole genome shotgun (WGS) entry which is preliminary data.</text>
</comment>
<dbReference type="Pfam" id="PF13193">
    <property type="entry name" value="AMP-binding_C"/>
    <property type="match status" value="1"/>
</dbReference>
<keyword evidence="6" id="KW-1185">Reference proteome</keyword>
<dbReference type="GO" id="GO:0006631">
    <property type="term" value="P:fatty acid metabolic process"/>
    <property type="evidence" value="ECO:0007669"/>
    <property type="project" value="TreeGrafter"/>
</dbReference>
<dbReference type="PANTHER" id="PTHR43201:SF5">
    <property type="entry name" value="MEDIUM-CHAIN ACYL-COA LIGASE ACSF2, MITOCHONDRIAL"/>
    <property type="match status" value="1"/>
</dbReference>
<keyword evidence="2" id="KW-0436">Ligase</keyword>